<dbReference type="OrthoDB" id="5875301at2759"/>
<feature type="compositionally biased region" description="Acidic residues" evidence="1">
    <location>
        <begin position="59"/>
        <end position="79"/>
    </location>
</feature>
<dbReference type="OMA" id="HSATICP"/>
<feature type="compositionally biased region" description="Polar residues" evidence="1">
    <location>
        <begin position="1"/>
        <end position="15"/>
    </location>
</feature>
<dbReference type="WBParaSite" id="HPLM_0001343601-mRNA-1">
    <property type="protein sequence ID" value="HPLM_0001343601-mRNA-1"/>
    <property type="gene ID" value="HPLM_0001343601"/>
</dbReference>
<reference evidence="4" key="1">
    <citation type="submission" date="2017-02" db="UniProtKB">
        <authorList>
            <consortium name="WormBaseParasite"/>
        </authorList>
    </citation>
    <scope>IDENTIFICATION</scope>
</reference>
<feature type="compositionally biased region" description="Acidic residues" evidence="1">
    <location>
        <begin position="42"/>
        <end position="51"/>
    </location>
</feature>
<dbReference type="EMBL" id="UZAF01018205">
    <property type="protein sequence ID" value="VDO49101.1"/>
    <property type="molecule type" value="Genomic_DNA"/>
</dbReference>
<evidence type="ECO:0000313" key="4">
    <source>
        <dbReference type="WBParaSite" id="HPLM_0001343601-mRNA-1"/>
    </source>
</evidence>
<organism evidence="4">
    <name type="scientific">Haemonchus placei</name>
    <name type="common">Barber's pole worm</name>
    <dbReference type="NCBI Taxonomy" id="6290"/>
    <lineage>
        <taxon>Eukaryota</taxon>
        <taxon>Metazoa</taxon>
        <taxon>Ecdysozoa</taxon>
        <taxon>Nematoda</taxon>
        <taxon>Chromadorea</taxon>
        <taxon>Rhabditida</taxon>
        <taxon>Rhabditina</taxon>
        <taxon>Rhabditomorpha</taxon>
        <taxon>Strongyloidea</taxon>
        <taxon>Trichostrongylidae</taxon>
        <taxon>Haemonchus</taxon>
    </lineage>
</organism>
<protein>
    <submittedName>
        <fullName evidence="2 4">Uncharacterized protein</fullName>
    </submittedName>
</protein>
<name>A0A0N4WPW4_HAEPC</name>
<dbReference type="Proteomes" id="UP000268014">
    <property type="component" value="Unassembled WGS sequence"/>
</dbReference>
<evidence type="ECO:0000313" key="2">
    <source>
        <dbReference type="EMBL" id="VDO49101.1"/>
    </source>
</evidence>
<evidence type="ECO:0000313" key="3">
    <source>
        <dbReference type="Proteomes" id="UP000268014"/>
    </source>
</evidence>
<accession>A0A0N4WPW4</accession>
<evidence type="ECO:0000256" key="1">
    <source>
        <dbReference type="SAM" id="MobiDB-lite"/>
    </source>
</evidence>
<feature type="compositionally biased region" description="Basic and acidic residues" evidence="1">
    <location>
        <begin position="16"/>
        <end position="38"/>
    </location>
</feature>
<sequence>MQQQQDTQDGSSKISEANHDERGNTEESNEAERIRDNIDYMEAVDEQDEESLERNNEDKCEDQEENEQNNEDEYDNEEANNERNYDNQELDESEILEEFDDLEKELAEVHYRIRDLLRMRTCQPRLFESGVTRQQERTMLCSFCYAPGHHYSDPCTKISGAKEEAHLKSRGRYTICLQLDCQEGFYSKKYSIRCHHCKKTRHASAICKLPEESVEIFAERNNLENIAEQMLKRLEELRRRV</sequence>
<gene>
    <name evidence="2" type="ORF">HPLM_LOCUS13428</name>
</gene>
<proteinExistence type="predicted"/>
<feature type="region of interest" description="Disordered" evidence="1">
    <location>
        <begin position="1"/>
        <end position="88"/>
    </location>
</feature>
<dbReference type="AlphaFoldDB" id="A0A0N4WPW4"/>
<reference evidence="2 3" key="2">
    <citation type="submission" date="2018-11" db="EMBL/GenBank/DDBJ databases">
        <authorList>
            <consortium name="Pathogen Informatics"/>
        </authorList>
    </citation>
    <scope>NUCLEOTIDE SEQUENCE [LARGE SCALE GENOMIC DNA]</scope>
    <source>
        <strain evidence="2 3">MHpl1</strain>
    </source>
</reference>
<keyword evidence="3" id="KW-1185">Reference proteome</keyword>